<dbReference type="Pfam" id="PF00126">
    <property type="entry name" value="HTH_1"/>
    <property type="match status" value="1"/>
</dbReference>
<protein>
    <submittedName>
        <fullName evidence="6">DNA-binding transcriptional LysR family regulator</fullName>
    </submittedName>
</protein>
<evidence type="ECO:0000313" key="7">
    <source>
        <dbReference type="Proteomes" id="UP000248916"/>
    </source>
</evidence>
<dbReference type="RefSeq" id="WP_111536794.1">
    <property type="nucleotide sequence ID" value="NZ_QKZL01000005.1"/>
</dbReference>
<evidence type="ECO:0000256" key="3">
    <source>
        <dbReference type="ARBA" id="ARBA00023125"/>
    </source>
</evidence>
<comment type="caution">
    <text evidence="6">The sequence shown here is derived from an EMBL/GenBank/DDBJ whole genome shotgun (WGS) entry which is preliminary data.</text>
</comment>
<accession>A0A2W7NJX6</accession>
<dbReference type="GO" id="GO:0003700">
    <property type="term" value="F:DNA-binding transcription factor activity"/>
    <property type="evidence" value="ECO:0007669"/>
    <property type="project" value="InterPro"/>
</dbReference>
<dbReference type="OrthoDB" id="528082at2"/>
<feature type="domain" description="HTH lysR-type" evidence="5">
    <location>
        <begin position="1"/>
        <end position="58"/>
    </location>
</feature>
<organism evidence="6 7">
    <name type="scientific">Palleronia aestuarii</name>
    <dbReference type="NCBI Taxonomy" id="568105"/>
    <lineage>
        <taxon>Bacteria</taxon>
        <taxon>Pseudomonadati</taxon>
        <taxon>Pseudomonadota</taxon>
        <taxon>Alphaproteobacteria</taxon>
        <taxon>Rhodobacterales</taxon>
        <taxon>Roseobacteraceae</taxon>
        <taxon>Palleronia</taxon>
    </lineage>
</organism>
<dbReference type="SUPFAM" id="SSF53850">
    <property type="entry name" value="Periplasmic binding protein-like II"/>
    <property type="match status" value="1"/>
</dbReference>
<comment type="similarity">
    <text evidence="1">Belongs to the LysR transcriptional regulatory family.</text>
</comment>
<evidence type="ECO:0000313" key="6">
    <source>
        <dbReference type="EMBL" id="PZX17004.1"/>
    </source>
</evidence>
<dbReference type="InterPro" id="IPR036390">
    <property type="entry name" value="WH_DNA-bd_sf"/>
</dbReference>
<keyword evidence="2" id="KW-0805">Transcription regulation</keyword>
<evidence type="ECO:0000256" key="2">
    <source>
        <dbReference type="ARBA" id="ARBA00023015"/>
    </source>
</evidence>
<reference evidence="6 7" key="1">
    <citation type="submission" date="2018-06" db="EMBL/GenBank/DDBJ databases">
        <title>Genomic Encyclopedia of Archaeal and Bacterial Type Strains, Phase II (KMG-II): from individual species to whole genera.</title>
        <authorList>
            <person name="Goeker M."/>
        </authorList>
    </citation>
    <scope>NUCLEOTIDE SEQUENCE [LARGE SCALE GENOMIC DNA]</scope>
    <source>
        <strain evidence="6 7">DSM 22009</strain>
    </source>
</reference>
<evidence type="ECO:0000256" key="1">
    <source>
        <dbReference type="ARBA" id="ARBA00009437"/>
    </source>
</evidence>
<dbReference type="InterPro" id="IPR036388">
    <property type="entry name" value="WH-like_DNA-bd_sf"/>
</dbReference>
<dbReference type="PANTHER" id="PTHR30126">
    <property type="entry name" value="HTH-TYPE TRANSCRIPTIONAL REGULATOR"/>
    <property type="match status" value="1"/>
</dbReference>
<dbReference type="Gene3D" id="1.10.10.10">
    <property type="entry name" value="Winged helix-like DNA-binding domain superfamily/Winged helix DNA-binding domain"/>
    <property type="match status" value="1"/>
</dbReference>
<proteinExistence type="inferred from homology"/>
<gene>
    <name evidence="6" type="ORF">LX81_01634</name>
</gene>
<dbReference type="Proteomes" id="UP000248916">
    <property type="component" value="Unassembled WGS sequence"/>
</dbReference>
<evidence type="ECO:0000259" key="5">
    <source>
        <dbReference type="PROSITE" id="PS50931"/>
    </source>
</evidence>
<sequence length="316" mass="34943">MRLEWLEDILAVAETGSFSEAAERRHLTQSAFSRRIRHIEEYLGIELFDRSRKPVQLRDTLLEQREPIAELARQLRQLTEDLRHGDRVAGNRIVLASQHSLTASLTPKLVRRLEASHVNIHVRLRSANLDGCYAMLLSRSADVAIVYFLADEGIEAQPDYIETAEIGYDRLIPVAGTQIVRRLNDATDAPLPLIAYPGEVFFGRVLDRAILPAVRAYRTVAPKVETALTHAALELASEGIGIAWVPMSLAAARLDEGRIADLSDRLPGCRLGVAALRIRGTPSPAAASVWAQLMAERCSMQPSHPDAPGEGREAQR</sequence>
<dbReference type="PANTHER" id="PTHR30126:SF2">
    <property type="entry name" value="HTH-TYPE TRANSCRIPTIONAL REGULATOR YJIE"/>
    <property type="match status" value="1"/>
</dbReference>
<keyword evidence="3 6" id="KW-0238">DNA-binding</keyword>
<dbReference type="InterPro" id="IPR005119">
    <property type="entry name" value="LysR_subst-bd"/>
</dbReference>
<dbReference type="InterPro" id="IPR000847">
    <property type="entry name" value="LysR_HTH_N"/>
</dbReference>
<dbReference type="AlphaFoldDB" id="A0A2W7NJX6"/>
<dbReference type="PRINTS" id="PR00039">
    <property type="entry name" value="HTHLYSR"/>
</dbReference>
<dbReference type="Gene3D" id="3.40.190.290">
    <property type="match status" value="1"/>
</dbReference>
<name>A0A2W7NJX6_9RHOB</name>
<evidence type="ECO:0000256" key="4">
    <source>
        <dbReference type="ARBA" id="ARBA00023163"/>
    </source>
</evidence>
<keyword evidence="7" id="KW-1185">Reference proteome</keyword>
<dbReference type="GO" id="GO:0000976">
    <property type="term" value="F:transcription cis-regulatory region binding"/>
    <property type="evidence" value="ECO:0007669"/>
    <property type="project" value="TreeGrafter"/>
</dbReference>
<dbReference type="EMBL" id="QKZL01000005">
    <property type="protein sequence ID" value="PZX17004.1"/>
    <property type="molecule type" value="Genomic_DNA"/>
</dbReference>
<dbReference type="Pfam" id="PF03466">
    <property type="entry name" value="LysR_substrate"/>
    <property type="match status" value="1"/>
</dbReference>
<dbReference type="PROSITE" id="PS50931">
    <property type="entry name" value="HTH_LYSR"/>
    <property type="match status" value="1"/>
</dbReference>
<dbReference type="SUPFAM" id="SSF46785">
    <property type="entry name" value="Winged helix' DNA-binding domain"/>
    <property type="match status" value="1"/>
</dbReference>
<keyword evidence="4" id="KW-0804">Transcription</keyword>